<sequence length="166" mass="17946">MGNSAAISDAAAKTAISEKMLRMGLSLPLLIAVGKCRQAGDLRIQPVGILSPGPQSGDFRRPDLSEIHGERHRFHMSVDEHEIRGFAVNRIGENSEIGMISGQLGRAVFPSVSRDYGVRRRVHDFGTPSPGGWSASHSRFPRICRISTFAGCGTGIIKAVSRKFCS</sequence>
<name>A0A645BQN5_9ZZZZ</name>
<protein>
    <submittedName>
        <fullName evidence="1">Uncharacterized protein</fullName>
    </submittedName>
</protein>
<dbReference type="EMBL" id="VSSQ01021858">
    <property type="protein sequence ID" value="MPM67729.1"/>
    <property type="molecule type" value="Genomic_DNA"/>
</dbReference>
<dbReference type="AlphaFoldDB" id="A0A645BQN5"/>
<evidence type="ECO:0000313" key="1">
    <source>
        <dbReference type="EMBL" id="MPM67729.1"/>
    </source>
</evidence>
<comment type="caution">
    <text evidence="1">The sequence shown here is derived from an EMBL/GenBank/DDBJ whole genome shotgun (WGS) entry which is preliminary data.</text>
</comment>
<accession>A0A645BQN5</accession>
<organism evidence="1">
    <name type="scientific">bioreactor metagenome</name>
    <dbReference type="NCBI Taxonomy" id="1076179"/>
    <lineage>
        <taxon>unclassified sequences</taxon>
        <taxon>metagenomes</taxon>
        <taxon>ecological metagenomes</taxon>
    </lineage>
</organism>
<gene>
    <name evidence="1" type="ORF">SDC9_114653</name>
</gene>
<proteinExistence type="predicted"/>
<reference evidence="1" key="1">
    <citation type="submission" date="2019-08" db="EMBL/GenBank/DDBJ databases">
        <authorList>
            <person name="Kucharzyk K."/>
            <person name="Murdoch R.W."/>
            <person name="Higgins S."/>
            <person name="Loffler F."/>
        </authorList>
    </citation>
    <scope>NUCLEOTIDE SEQUENCE</scope>
</reference>